<dbReference type="GO" id="GO:0042790">
    <property type="term" value="P:nucleolar large rRNA transcription by RNA polymerase I"/>
    <property type="evidence" value="ECO:0007669"/>
    <property type="project" value="TreeGrafter"/>
</dbReference>
<reference evidence="2 3" key="1">
    <citation type="journal article" date="2014" name="Proc. Natl. Acad. Sci. U.S.A.">
        <title>Trajectory and genomic determinants of fungal-pathogen speciation and host adaptation.</title>
        <authorList>
            <person name="Hu X."/>
            <person name="Xiao G."/>
            <person name="Zheng P."/>
            <person name="Shang Y."/>
            <person name="Su Y."/>
            <person name="Zhang X."/>
            <person name="Liu X."/>
            <person name="Zhan S."/>
            <person name="St Leger R.J."/>
            <person name="Wang C."/>
        </authorList>
    </citation>
    <scope>NUCLEOTIDE SEQUENCE [LARGE SCALE GENOMIC DNA]</scope>
    <source>
        <strain evidence="2 3">ARSEF 1941</strain>
    </source>
</reference>
<organism evidence="2 3">
    <name type="scientific">Metarhizium album (strain ARSEF 1941)</name>
    <dbReference type="NCBI Taxonomy" id="1081103"/>
    <lineage>
        <taxon>Eukaryota</taxon>
        <taxon>Fungi</taxon>
        <taxon>Dikarya</taxon>
        <taxon>Ascomycota</taxon>
        <taxon>Pezizomycotina</taxon>
        <taxon>Sordariomycetes</taxon>
        <taxon>Hypocreomycetidae</taxon>
        <taxon>Hypocreales</taxon>
        <taxon>Clavicipitaceae</taxon>
        <taxon>Metarhizium</taxon>
    </lineage>
</organism>
<feature type="compositionally biased region" description="Basic residues" evidence="1">
    <location>
        <begin position="1"/>
        <end position="13"/>
    </location>
</feature>
<dbReference type="RefSeq" id="XP_040678934.1">
    <property type="nucleotide sequence ID" value="XM_040823055.1"/>
</dbReference>
<protein>
    <submittedName>
        <fullName evidence="2">Uncharacterized protein</fullName>
    </submittedName>
</protein>
<feature type="region of interest" description="Disordered" evidence="1">
    <location>
        <begin position="1"/>
        <end position="65"/>
    </location>
</feature>
<dbReference type="HOGENOM" id="CLU_027162_0_0_1"/>
<comment type="caution">
    <text evidence="2">The sequence shown here is derived from an EMBL/GenBank/DDBJ whole genome shotgun (WGS) entry which is preliminary data.</text>
</comment>
<feature type="compositionally biased region" description="Low complexity" evidence="1">
    <location>
        <begin position="22"/>
        <end position="39"/>
    </location>
</feature>
<evidence type="ECO:0000313" key="2">
    <source>
        <dbReference type="EMBL" id="KHN97868.1"/>
    </source>
</evidence>
<dbReference type="InterPro" id="IPR053029">
    <property type="entry name" value="RNA_pol_I-specific_init_factor"/>
</dbReference>
<dbReference type="EMBL" id="AZHE01000009">
    <property type="protein sequence ID" value="KHN97868.1"/>
    <property type="molecule type" value="Genomic_DNA"/>
</dbReference>
<proteinExistence type="predicted"/>
<dbReference type="STRING" id="1081103.A0A0B2WUX1"/>
<accession>A0A0B2WUX1</accession>
<sequence length="448" mass="51085">MAQHQSAKRKRRCSYSDRTQGSSEPPNFPNNSINPFSRSSSERRQLSLAGLEDTDEDPTRGLECFPHRGLNRKALVAVPEKEEEAQEEGDLDVSETPQLMAEKSESIASSGKDRRARRRPCLKQPTSRLDTLLRSIHQLLDLGEVAKSTRLFGILLQVRPGSRPIDVRQHNIWAIGAEIIMRAGEDATLLHRDLHNVDIESHEYSDNFLPGSKSYTRIRIPRKWDSAENLNQLKTYLRELSQKYPYDHKFPKNTSALDFELAMLTCEVYSCHAMYASENPCTTALQLGLKEPPTRISGRQFEDVYQYEQPEMAVNHEQADPEVHLRIQRERILLHAHDTLKDISRRMDTLIKELPYSKNHYFLRLRATVSLLIAELLTQGDGSQQGMANEPLTAIKAEKDIASIMLQRITDNGGHTARPLTDLIDQYSSSKEDSQRRSLYASLPIRST</sequence>
<dbReference type="GeneID" id="63738712"/>
<feature type="compositionally biased region" description="Acidic residues" evidence="1">
    <location>
        <begin position="81"/>
        <end position="93"/>
    </location>
</feature>
<dbReference type="GO" id="GO:0017025">
    <property type="term" value="F:TBP-class protein binding"/>
    <property type="evidence" value="ECO:0007669"/>
    <property type="project" value="TreeGrafter"/>
</dbReference>
<dbReference type="GO" id="GO:0070860">
    <property type="term" value="C:RNA polymerase I core factor complex"/>
    <property type="evidence" value="ECO:0007669"/>
    <property type="project" value="TreeGrafter"/>
</dbReference>
<dbReference type="GO" id="GO:0001164">
    <property type="term" value="F:RNA polymerase I core promoter sequence-specific DNA binding"/>
    <property type="evidence" value="ECO:0007669"/>
    <property type="project" value="TreeGrafter"/>
</dbReference>
<keyword evidence="3" id="KW-1185">Reference proteome</keyword>
<gene>
    <name evidence="2" type="ORF">MAM_04257</name>
</gene>
<dbReference type="OrthoDB" id="2159786at2759"/>
<dbReference type="PANTHER" id="PTHR28244">
    <property type="entry name" value="RNA POLYMERASE I-SPECIFIC TRANSCRIPTION INITIATION FACTOR RRN11"/>
    <property type="match status" value="1"/>
</dbReference>
<name>A0A0B2WUX1_METAS</name>
<evidence type="ECO:0000313" key="3">
    <source>
        <dbReference type="Proteomes" id="UP000030816"/>
    </source>
</evidence>
<evidence type="ECO:0000256" key="1">
    <source>
        <dbReference type="SAM" id="MobiDB-lite"/>
    </source>
</evidence>
<dbReference type="PANTHER" id="PTHR28244:SF1">
    <property type="entry name" value="RNA POLYMERASE I-SPECIFIC TRANSCRIPTION INITIATION FACTOR RRN11"/>
    <property type="match status" value="1"/>
</dbReference>
<dbReference type="Proteomes" id="UP000030816">
    <property type="component" value="Unassembled WGS sequence"/>
</dbReference>
<dbReference type="AlphaFoldDB" id="A0A0B2WUX1"/>
<feature type="region of interest" description="Disordered" evidence="1">
    <location>
        <begin position="77"/>
        <end position="120"/>
    </location>
</feature>